<dbReference type="Gene3D" id="2.170.120.20">
    <property type="entry name" value="Ribosomal protein L25, beta domain"/>
    <property type="match status" value="1"/>
</dbReference>
<dbReference type="NCBIfam" id="NF004130">
    <property type="entry name" value="PRK05618.1-5"/>
    <property type="match status" value="1"/>
</dbReference>
<dbReference type="AlphaFoldDB" id="A0A1H7GJV6"/>
<dbReference type="PANTHER" id="PTHR33284">
    <property type="entry name" value="RIBOSOMAL PROTEIN L25/GLN-TRNA SYNTHETASE, ANTI-CODON-BINDING DOMAIN-CONTAINING PROTEIN"/>
    <property type="match status" value="1"/>
</dbReference>
<evidence type="ECO:0000256" key="5">
    <source>
        <dbReference type="HAMAP-Rule" id="MF_01334"/>
    </source>
</evidence>
<keyword evidence="10" id="KW-1185">Reference proteome</keyword>
<organism evidence="9 10">
    <name type="scientific">Nitrosovibrio tenuis</name>
    <dbReference type="NCBI Taxonomy" id="1233"/>
    <lineage>
        <taxon>Bacteria</taxon>
        <taxon>Pseudomonadati</taxon>
        <taxon>Pseudomonadota</taxon>
        <taxon>Betaproteobacteria</taxon>
        <taxon>Nitrosomonadales</taxon>
        <taxon>Nitrosomonadaceae</taxon>
        <taxon>Nitrosovibrio</taxon>
    </lineage>
</organism>
<dbReference type="InterPro" id="IPR020057">
    <property type="entry name" value="Ribosomal_bL25_b-dom"/>
</dbReference>
<dbReference type="OrthoDB" id="9806411at2"/>
<dbReference type="GO" id="GO:0003735">
    <property type="term" value="F:structural constituent of ribosome"/>
    <property type="evidence" value="ECO:0007669"/>
    <property type="project" value="InterPro"/>
</dbReference>
<evidence type="ECO:0000256" key="4">
    <source>
        <dbReference type="ARBA" id="ARBA00023274"/>
    </source>
</evidence>
<feature type="domain" description="Large ribosomal subunit protein bL25 L25" evidence="7">
    <location>
        <begin position="5"/>
        <end position="92"/>
    </location>
</feature>
<evidence type="ECO:0000256" key="2">
    <source>
        <dbReference type="ARBA" id="ARBA00022884"/>
    </source>
</evidence>
<dbReference type="GO" id="GO:0022625">
    <property type="term" value="C:cytosolic large ribosomal subunit"/>
    <property type="evidence" value="ECO:0007669"/>
    <property type="project" value="TreeGrafter"/>
</dbReference>
<evidence type="ECO:0000256" key="1">
    <source>
        <dbReference type="ARBA" id="ARBA00022730"/>
    </source>
</evidence>
<protein>
    <recommendedName>
        <fullName evidence="5">Large ribosomal subunit protein bL25</fullName>
    </recommendedName>
    <alternativeName>
        <fullName evidence="5">General stress protein CTC</fullName>
    </alternativeName>
</protein>
<dbReference type="InterPro" id="IPR011035">
    <property type="entry name" value="Ribosomal_bL25/Gln-tRNA_synth"/>
</dbReference>
<reference evidence="9 10" key="1">
    <citation type="submission" date="2016-10" db="EMBL/GenBank/DDBJ databases">
        <authorList>
            <person name="de Groot N.N."/>
        </authorList>
    </citation>
    <scope>NUCLEOTIDE SEQUENCE [LARGE SCALE GENOMIC DNA]</scope>
    <source>
        <strain evidence="9 10">Nv1</strain>
    </source>
</reference>
<feature type="domain" description="Large ribosomal subunit protein bL25 beta" evidence="8">
    <location>
        <begin position="100"/>
        <end position="189"/>
    </location>
</feature>
<evidence type="ECO:0000256" key="3">
    <source>
        <dbReference type="ARBA" id="ARBA00022980"/>
    </source>
</evidence>
<dbReference type="GO" id="GO:0008097">
    <property type="term" value="F:5S rRNA binding"/>
    <property type="evidence" value="ECO:0007669"/>
    <property type="project" value="InterPro"/>
</dbReference>
<dbReference type="Gene3D" id="2.40.240.10">
    <property type="entry name" value="Ribosomal Protein L25, Chain P"/>
    <property type="match status" value="1"/>
</dbReference>
<dbReference type="InterPro" id="IPR020056">
    <property type="entry name" value="Rbsml_bL25/Gln-tRNA_synth_N"/>
</dbReference>
<dbReference type="InterPro" id="IPR020930">
    <property type="entry name" value="Ribosomal_uL5_bac-type"/>
</dbReference>
<dbReference type="GO" id="GO:0006412">
    <property type="term" value="P:translation"/>
    <property type="evidence" value="ECO:0007669"/>
    <property type="project" value="UniProtKB-UniRule"/>
</dbReference>
<accession>A0A1H7GJV6</accession>
<comment type="subunit">
    <text evidence="5">Part of the 50S ribosomal subunit; part of the 5S rRNA/L5/L18/L25 subcomplex. Contacts the 5S rRNA. Binds to the 5S rRNA independently of L5 and L18.</text>
</comment>
<dbReference type="HAMAP" id="MF_01334">
    <property type="entry name" value="Ribosomal_bL25_CTC"/>
    <property type="match status" value="1"/>
</dbReference>
<evidence type="ECO:0000259" key="7">
    <source>
        <dbReference type="Pfam" id="PF01386"/>
    </source>
</evidence>
<dbReference type="InterPro" id="IPR001021">
    <property type="entry name" value="Ribosomal_bL25_long"/>
</dbReference>
<keyword evidence="1 5" id="KW-0699">rRNA-binding</keyword>
<dbReference type="InterPro" id="IPR020055">
    <property type="entry name" value="Ribosomal_bL25_short"/>
</dbReference>
<evidence type="ECO:0000313" key="10">
    <source>
        <dbReference type="Proteomes" id="UP000198620"/>
    </source>
</evidence>
<dbReference type="CDD" id="cd00495">
    <property type="entry name" value="Ribosomal_L25_TL5_CTC"/>
    <property type="match status" value="1"/>
</dbReference>
<comment type="function">
    <text evidence="5">This is one of the proteins that binds to the 5S RNA in the ribosome where it forms part of the central protuberance.</text>
</comment>
<proteinExistence type="inferred from homology"/>
<dbReference type="RefSeq" id="WP_090826294.1">
    <property type="nucleotide sequence ID" value="NZ_FOBH01000001.1"/>
</dbReference>
<evidence type="ECO:0000313" key="9">
    <source>
        <dbReference type="EMBL" id="SEK38354.1"/>
    </source>
</evidence>
<dbReference type="NCBIfam" id="NF004612">
    <property type="entry name" value="PRK05943.1"/>
    <property type="match status" value="1"/>
</dbReference>
<dbReference type="Proteomes" id="UP000198620">
    <property type="component" value="Unassembled WGS sequence"/>
</dbReference>
<dbReference type="EMBL" id="FOBH01000001">
    <property type="protein sequence ID" value="SEK38354.1"/>
    <property type="molecule type" value="Genomic_DNA"/>
</dbReference>
<name>A0A1H7GJV6_9PROT</name>
<dbReference type="NCBIfam" id="NF004128">
    <property type="entry name" value="PRK05618.1-2"/>
    <property type="match status" value="1"/>
</dbReference>
<dbReference type="InterPro" id="IPR029751">
    <property type="entry name" value="Ribosomal_L25_dom"/>
</dbReference>
<dbReference type="Pfam" id="PF01386">
    <property type="entry name" value="Ribosomal_L25p"/>
    <property type="match status" value="1"/>
</dbReference>
<dbReference type="STRING" id="1233.SAMN05216387_101300"/>
<dbReference type="PANTHER" id="PTHR33284:SF1">
    <property type="entry name" value="RIBOSOMAL PROTEIN L25_GLN-TRNA SYNTHETASE, ANTI-CODON-BINDING DOMAIN-CONTAINING PROTEIN"/>
    <property type="match status" value="1"/>
</dbReference>
<feature type="region of interest" description="Disordered" evidence="6">
    <location>
        <begin position="209"/>
        <end position="233"/>
    </location>
</feature>
<feature type="compositionally biased region" description="Basic and acidic residues" evidence="6">
    <location>
        <begin position="210"/>
        <end position="233"/>
    </location>
</feature>
<evidence type="ECO:0000259" key="8">
    <source>
        <dbReference type="Pfam" id="PF14693"/>
    </source>
</evidence>
<sequence>MQIEISAQKRTLQGKGASRRLRGSGKVPGVVYGGENPAQAIELDHNNLYHQLKLEAFHASILTMDVEGQKEPVLLRDIQMHPFKLQVLHIDFQRVDPNKKIHMKVPLHFINAEISPGVKLSGGIVSHVLTELDVSCLPKDLPEFITVDLADLAAGHTLHLSDLKMPEGVEIPALLKGENLPVATIVIPRSVAAEEAAAVVSAAEIPTTVQKKEGVAKEGEKKDAGKKEAGKKK</sequence>
<dbReference type="NCBIfam" id="TIGR00731">
    <property type="entry name" value="bL25_bact_ctc"/>
    <property type="match status" value="1"/>
</dbReference>
<keyword evidence="3 5" id="KW-0689">Ribosomal protein</keyword>
<comment type="similarity">
    <text evidence="5">Belongs to the bacterial ribosomal protein bL25 family. CTC subfamily.</text>
</comment>
<dbReference type="HAMAP" id="MF_01336">
    <property type="entry name" value="Ribosomal_bL25"/>
    <property type="match status" value="1"/>
</dbReference>
<dbReference type="Pfam" id="PF14693">
    <property type="entry name" value="Ribosomal_TL5_C"/>
    <property type="match status" value="1"/>
</dbReference>
<gene>
    <name evidence="5" type="primary">rplY</name>
    <name evidence="5" type="synonym">ctc</name>
    <name evidence="9" type="ORF">SAMN05216387_101300</name>
</gene>
<keyword evidence="4 5" id="KW-0687">Ribonucleoprotein</keyword>
<keyword evidence="2 5" id="KW-0694">RNA-binding</keyword>
<dbReference type="SUPFAM" id="SSF50715">
    <property type="entry name" value="Ribosomal protein L25-like"/>
    <property type="match status" value="1"/>
</dbReference>
<feature type="region of interest" description="Disordered" evidence="6">
    <location>
        <begin position="1"/>
        <end position="22"/>
    </location>
</feature>
<evidence type="ECO:0000256" key="6">
    <source>
        <dbReference type="SAM" id="MobiDB-lite"/>
    </source>
</evidence>
<dbReference type="InterPro" id="IPR037121">
    <property type="entry name" value="Ribosomal_bL25_C"/>
</dbReference>